<dbReference type="PANTHER" id="PTHR35007">
    <property type="entry name" value="INTEGRAL MEMBRANE PROTEIN-RELATED"/>
    <property type="match status" value="1"/>
</dbReference>
<dbReference type="InterPro" id="IPR018076">
    <property type="entry name" value="T2SS_GspF_dom"/>
</dbReference>
<evidence type="ECO:0000256" key="1">
    <source>
        <dbReference type="ARBA" id="ARBA00004651"/>
    </source>
</evidence>
<evidence type="ECO:0000256" key="6">
    <source>
        <dbReference type="SAM" id="MobiDB-lite"/>
    </source>
</evidence>
<feature type="transmembrane region" description="Helical" evidence="7">
    <location>
        <begin position="230"/>
        <end position="249"/>
    </location>
</feature>
<sequence length="288" mass="31477">MAGKQKRKKQKEPPVPALLPNPLGTEMPNYITYHMTWAETLLAAALAFAAGGICSQVFYGGLFLRDGEPTLLTYISAAIFIIGVGGAAVVLFLPVRRDQLRKKRQDALKLQFRDMLESVTASLAAGGTVYQAFESAYGDICLQYGDGADLARELEQLLQAPQSGVKLEEMLQDFAVRSGCEDIESFSSVFTVCYSTGGNMRDVMRRTHDIITDKMAVSAEIETKITSNRLELNVITAAPVFLMLMLRATNESFAEKFATPGGVAAITVAIVIFVFAARWGRKIMEVRG</sequence>
<comment type="caution">
    <text evidence="9">The sequence shown here is derived from an EMBL/GenBank/DDBJ whole genome shotgun (WGS) entry which is preliminary data.</text>
</comment>
<feature type="transmembrane region" description="Helical" evidence="7">
    <location>
        <begin position="37"/>
        <end position="59"/>
    </location>
</feature>
<dbReference type="GO" id="GO:0005886">
    <property type="term" value="C:plasma membrane"/>
    <property type="evidence" value="ECO:0007669"/>
    <property type="project" value="UniProtKB-SubCell"/>
</dbReference>
<gene>
    <name evidence="9" type="ORF">IAA54_09580</name>
</gene>
<proteinExistence type="predicted"/>
<evidence type="ECO:0000256" key="2">
    <source>
        <dbReference type="ARBA" id="ARBA00022475"/>
    </source>
</evidence>
<keyword evidence="5 7" id="KW-0472">Membrane</keyword>
<evidence type="ECO:0000256" key="3">
    <source>
        <dbReference type="ARBA" id="ARBA00022692"/>
    </source>
</evidence>
<dbReference type="PANTHER" id="PTHR35007:SF1">
    <property type="entry name" value="PILUS ASSEMBLY PROTEIN"/>
    <property type="match status" value="1"/>
</dbReference>
<evidence type="ECO:0000256" key="4">
    <source>
        <dbReference type="ARBA" id="ARBA00022989"/>
    </source>
</evidence>
<feature type="region of interest" description="Disordered" evidence="6">
    <location>
        <begin position="1"/>
        <end position="20"/>
    </location>
</feature>
<reference evidence="9" key="1">
    <citation type="submission" date="2020-10" db="EMBL/GenBank/DDBJ databases">
        <authorList>
            <person name="Gilroy R."/>
        </authorList>
    </citation>
    <scope>NUCLEOTIDE SEQUENCE</scope>
    <source>
        <strain evidence="9">ChiSjej1B19-7085</strain>
    </source>
</reference>
<feature type="transmembrane region" description="Helical" evidence="7">
    <location>
        <begin position="71"/>
        <end position="95"/>
    </location>
</feature>
<keyword evidence="4 7" id="KW-1133">Transmembrane helix</keyword>
<protein>
    <submittedName>
        <fullName evidence="9">Type II secretion system F family protein</fullName>
    </submittedName>
</protein>
<organism evidence="9 10">
    <name type="scientific">Candidatus Gallacutalibacter pullicola</name>
    <dbReference type="NCBI Taxonomy" id="2840830"/>
    <lineage>
        <taxon>Bacteria</taxon>
        <taxon>Bacillati</taxon>
        <taxon>Bacillota</taxon>
        <taxon>Clostridia</taxon>
        <taxon>Eubacteriales</taxon>
        <taxon>Candidatus Gallacutalibacter</taxon>
    </lineage>
</organism>
<dbReference type="AlphaFoldDB" id="A0A9D1J2A7"/>
<reference evidence="9" key="2">
    <citation type="journal article" date="2021" name="PeerJ">
        <title>Extensive microbial diversity within the chicken gut microbiome revealed by metagenomics and culture.</title>
        <authorList>
            <person name="Gilroy R."/>
            <person name="Ravi A."/>
            <person name="Getino M."/>
            <person name="Pursley I."/>
            <person name="Horton D.L."/>
            <person name="Alikhan N.F."/>
            <person name="Baker D."/>
            <person name="Gharbi K."/>
            <person name="Hall N."/>
            <person name="Watson M."/>
            <person name="Adriaenssens E.M."/>
            <person name="Foster-Nyarko E."/>
            <person name="Jarju S."/>
            <person name="Secka A."/>
            <person name="Antonio M."/>
            <person name="Oren A."/>
            <person name="Chaudhuri R.R."/>
            <person name="La Ragione R."/>
            <person name="Hildebrand F."/>
            <person name="Pallen M.J."/>
        </authorList>
    </citation>
    <scope>NUCLEOTIDE SEQUENCE</scope>
    <source>
        <strain evidence="9">ChiSjej1B19-7085</strain>
    </source>
</reference>
<comment type="subcellular location">
    <subcellularLocation>
        <location evidence="1">Cell membrane</location>
        <topology evidence="1">Multi-pass membrane protein</topology>
    </subcellularLocation>
</comment>
<dbReference type="EMBL" id="DVHF01000114">
    <property type="protein sequence ID" value="HIR57909.1"/>
    <property type="molecule type" value="Genomic_DNA"/>
</dbReference>
<keyword evidence="2" id="KW-1003">Cell membrane</keyword>
<feature type="transmembrane region" description="Helical" evidence="7">
    <location>
        <begin position="261"/>
        <end position="280"/>
    </location>
</feature>
<name>A0A9D1J2A7_9FIRM</name>
<evidence type="ECO:0000259" key="8">
    <source>
        <dbReference type="Pfam" id="PF00482"/>
    </source>
</evidence>
<dbReference type="Proteomes" id="UP000886785">
    <property type="component" value="Unassembled WGS sequence"/>
</dbReference>
<feature type="compositionally biased region" description="Basic residues" evidence="6">
    <location>
        <begin position="1"/>
        <end position="10"/>
    </location>
</feature>
<dbReference type="Pfam" id="PF00482">
    <property type="entry name" value="T2SSF"/>
    <property type="match status" value="1"/>
</dbReference>
<accession>A0A9D1J2A7</accession>
<evidence type="ECO:0000256" key="7">
    <source>
        <dbReference type="SAM" id="Phobius"/>
    </source>
</evidence>
<evidence type="ECO:0000313" key="9">
    <source>
        <dbReference type="EMBL" id="HIR57909.1"/>
    </source>
</evidence>
<evidence type="ECO:0000256" key="5">
    <source>
        <dbReference type="ARBA" id="ARBA00023136"/>
    </source>
</evidence>
<feature type="domain" description="Type II secretion system protein GspF" evidence="8">
    <location>
        <begin position="116"/>
        <end position="246"/>
    </location>
</feature>
<evidence type="ECO:0000313" key="10">
    <source>
        <dbReference type="Proteomes" id="UP000886785"/>
    </source>
</evidence>
<keyword evidence="3 7" id="KW-0812">Transmembrane</keyword>